<proteinExistence type="predicted"/>
<dbReference type="Proteomes" id="UP000887576">
    <property type="component" value="Unplaced"/>
</dbReference>
<organism evidence="1 2">
    <name type="scientific">Panagrolaimus sp. JU765</name>
    <dbReference type="NCBI Taxonomy" id="591449"/>
    <lineage>
        <taxon>Eukaryota</taxon>
        <taxon>Metazoa</taxon>
        <taxon>Ecdysozoa</taxon>
        <taxon>Nematoda</taxon>
        <taxon>Chromadorea</taxon>
        <taxon>Rhabditida</taxon>
        <taxon>Tylenchina</taxon>
        <taxon>Panagrolaimomorpha</taxon>
        <taxon>Panagrolaimoidea</taxon>
        <taxon>Panagrolaimidae</taxon>
        <taxon>Panagrolaimus</taxon>
    </lineage>
</organism>
<reference evidence="2" key="1">
    <citation type="submission" date="2022-11" db="UniProtKB">
        <authorList>
            <consortium name="WormBaseParasite"/>
        </authorList>
    </citation>
    <scope>IDENTIFICATION</scope>
</reference>
<name>A0AC34RGQ3_9BILA</name>
<sequence length="154" mass="18188">MLLLLNPVLFLVVHNSVPNDRIQLAKTCKYMNEAVKRAKPKKIVEDVTIDWRLEEIFFRFDSKVLRSPPSPEFFTSIRQILQQIQVEKLRMVTNSLDVEETQDSGLFRHLFEASKFVTELNFCLDSLFSEFTEFYNRLEHLEFLDFGGSIEMFN</sequence>
<evidence type="ECO:0000313" key="2">
    <source>
        <dbReference type="WBParaSite" id="JU765_v2.g6581.t1"/>
    </source>
</evidence>
<accession>A0AC34RGQ3</accession>
<evidence type="ECO:0000313" key="1">
    <source>
        <dbReference type="Proteomes" id="UP000887576"/>
    </source>
</evidence>
<protein>
    <submittedName>
        <fullName evidence="2">Uncharacterized protein</fullName>
    </submittedName>
</protein>
<dbReference type="WBParaSite" id="JU765_v2.g6581.t1">
    <property type="protein sequence ID" value="JU765_v2.g6581.t1"/>
    <property type="gene ID" value="JU765_v2.g6581"/>
</dbReference>